<sequence length="91" mass="9740">GGTTQVNMCTCYELKKYFNTYLAKISFSSCSDTNWPKLATKSVEQGGLLTPIPGWDDEDPTGEAKAGLGRKCGNEACIEVNAVGCGRDIDV</sequence>
<evidence type="ECO:0000313" key="1">
    <source>
        <dbReference type="EMBL" id="KAL3278318.1"/>
    </source>
</evidence>
<dbReference type="EMBL" id="JABFTP020000103">
    <property type="protein sequence ID" value="KAL3278318.1"/>
    <property type="molecule type" value="Genomic_DNA"/>
</dbReference>
<evidence type="ECO:0000313" key="2">
    <source>
        <dbReference type="Proteomes" id="UP001516400"/>
    </source>
</evidence>
<feature type="non-terminal residue" evidence="1">
    <location>
        <position position="1"/>
    </location>
</feature>
<dbReference type="AlphaFoldDB" id="A0ABD2NI12"/>
<organism evidence="1 2">
    <name type="scientific">Cryptolaemus montrouzieri</name>
    <dbReference type="NCBI Taxonomy" id="559131"/>
    <lineage>
        <taxon>Eukaryota</taxon>
        <taxon>Metazoa</taxon>
        <taxon>Ecdysozoa</taxon>
        <taxon>Arthropoda</taxon>
        <taxon>Hexapoda</taxon>
        <taxon>Insecta</taxon>
        <taxon>Pterygota</taxon>
        <taxon>Neoptera</taxon>
        <taxon>Endopterygota</taxon>
        <taxon>Coleoptera</taxon>
        <taxon>Polyphaga</taxon>
        <taxon>Cucujiformia</taxon>
        <taxon>Coccinelloidea</taxon>
        <taxon>Coccinellidae</taxon>
        <taxon>Scymninae</taxon>
        <taxon>Scymnini</taxon>
        <taxon>Cryptolaemus</taxon>
    </lineage>
</organism>
<name>A0ABD2NI12_9CUCU</name>
<gene>
    <name evidence="1" type="ORF">HHI36_013649</name>
</gene>
<dbReference type="Proteomes" id="UP001516400">
    <property type="component" value="Unassembled WGS sequence"/>
</dbReference>
<protein>
    <submittedName>
        <fullName evidence="1">Uncharacterized protein</fullName>
    </submittedName>
</protein>
<proteinExistence type="predicted"/>
<comment type="caution">
    <text evidence="1">The sequence shown here is derived from an EMBL/GenBank/DDBJ whole genome shotgun (WGS) entry which is preliminary data.</text>
</comment>
<keyword evidence="2" id="KW-1185">Reference proteome</keyword>
<accession>A0ABD2NI12</accession>
<reference evidence="1 2" key="1">
    <citation type="journal article" date="2021" name="BMC Biol.">
        <title>Horizontally acquired antibacterial genes associated with adaptive radiation of ladybird beetles.</title>
        <authorList>
            <person name="Li H.S."/>
            <person name="Tang X.F."/>
            <person name="Huang Y.H."/>
            <person name="Xu Z.Y."/>
            <person name="Chen M.L."/>
            <person name="Du X.Y."/>
            <person name="Qiu B.Y."/>
            <person name="Chen P.T."/>
            <person name="Zhang W."/>
            <person name="Slipinski A."/>
            <person name="Escalona H.E."/>
            <person name="Waterhouse R.M."/>
            <person name="Zwick A."/>
            <person name="Pang H."/>
        </authorList>
    </citation>
    <scope>NUCLEOTIDE SEQUENCE [LARGE SCALE GENOMIC DNA]</scope>
    <source>
        <strain evidence="1">SYSU2018</strain>
    </source>
</reference>